<dbReference type="CDD" id="cd00130">
    <property type="entry name" value="PAS"/>
    <property type="match status" value="2"/>
</dbReference>
<feature type="transmembrane region" description="Helical" evidence="6">
    <location>
        <begin position="66"/>
        <end position="93"/>
    </location>
</feature>
<dbReference type="CDD" id="cd01948">
    <property type="entry name" value="EAL"/>
    <property type="match status" value="1"/>
</dbReference>
<evidence type="ECO:0000259" key="10">
    <source>
        <dbReference type="PROSITE" id="PS50887"/>
    </source>
</evidence>
<evidence type="ECO:0000259" key="7">
    <source>
        <dbReference type="PROSITE" id="PS50112"/>
    </source>
</evidence>
<keyword evidence="4 6" id="KW-1133">Transmembrane helix</keyword>
<dbReference type="Pfam" id="PF00563">
    <property type="entry name" value="EAL"/>
    <property type="match status" value="1"/>
</dbReference>
<dbReference type="PANTHER" id="PTHR44757:SF2">
    <property type="entry name" value="BIOFILM ARCHITECTURE MAINTENANCE PROTEIN MBAA"/>
    <property type="match status" value="1"/>
</dbReference>
<dbReference type="PANTHER" id="PTHR44757">
    <property type="entry name" value="DIGUANYLATE CYCLASE DGCP"/>
    <property type="match status" value="1"/>
</dbReference>
<evidence type="ECO:0000256" key="5">
    <source>
        <dbReference type="ARBA" id="ARBA00023136"/>
    </source>
</evidence>
<proteinExistence type="predicted"/>
<dbReference type="InterPro" id="IPR029787">
    <property type="entry name" value="Nucleotide_cyclase"/>
</dbReference>
<dbReference type="Gene3D" id="3.20.20.450">
    <property type="entry name" value="EAL domain"/>
    <property type="match status" value="1"/>
</dbReference>
<gene>
    <name evidence="11" type="ORF">J2X19_000873</name>
</gene>
<feature type="domain" description="PAS" evidence="7">
    <location>
        <begin position="318"/>
        <end position="390"/>
    </location>
</feature>
<dbReference type="InterPro" id="IPR000160">
    <property type="entry name" value="GGDEF_dom"/>
</dbReference>
<dbReference type="InterPro" id="IPR000014">
    <property type="entry name" value="PAS"/>
</dbReference>
<accession>A0ABU2C4G9</accession>
<evidence type="ECO:0000256" key="1">
    <source>
        <dbReference type="ARBA" id="ARBA00004651"/>
    </source>
</evidence>
<dbReference type="Pfam" id="PF07694">
    <property type="entry name" value="5TM-5TMR_LYT"/>
    <property type="match status" value="1"/>
</dbReference>
<dbReference type="RefSeq" id="WP_310371003.1">
    <property type="nucleotide sequence ID" value="NZ_JAVDXT010000001.1"/>
</dbReference>
<evidence type="ECO:0000256" key="4">
    <source>
        <dbReference type="ARBA" id="ARBA00022989"/>
    </source>
</evidence>
<dbReference type="Gene3D" id="3.30.70.270">
    <property type="match status" value="1"/>
</dbReference>
<dbReference type="PROSITE" id="PS50112">
    <property type="entry name" value="PAS"/>
    <property type="match status" value="2"/>
</dbReference>
<evidence type="ECO:0000256" key="6">
    <source>
        <dbReference type="SAM" id="Phobius"/>
    </source>
</evidence>
<dbReference type="SUPFAM" id="SSF141868">
    <property type="entry name" value="EAL domain-like"/>
    <property type="match status" value="1"/>
</dbReference>
<feature type="transmembrane region" description="Helical" evidence="6">
    <location>
        <begin position="128"/>
        <end position="150"/>
    </location>
</feature>
<protein>
    <submittedName>
        <fullName evidence="11">Diguanylate cyclase (GGDEF)-like protein/PAS domain S-box-containing protein</fullName>
    </submittedName>
</protein>
<dbReference type="InterPro" id="IPR043128">
    <property type="entry name" value="Rev_trsase/Diguanyl_cyclase"/>
</dbReference>
<name>A0ABU2C4G9_9BURK</name>
<organism evidence="11 12">
    <name type="scientific">Rhodoferax ferrireducens</name>
    <dbReference type="NCBI Taxonomy" id="192843"/>
    <lineage>
        <taxon>Bacteria</taxon>
        <taxon>Pseudomonadati</taxon>
        <taxon>Pseudomonadota</taxon>
        <taxon>Betaproteobacteria</taxon>
        <taxon>Burkholderiales</taxon>
        <taxon>Comamonadaceae</taxon>
        <taxon>Rhodoferax</taxon>
    </lineage>
</organism>
<sequence length="889" mass="97178">MVLHLAQDVAWMLVLGVLQCLHLRLWTEHRRAGQWASGLLFGGVCILGMMDPFIDMPGVALDGRSVVLGIAGLFGGLLVAGIAALLAGGYSLWLGHADMLAGLVLVAACTTLGLLYRAAVARGWATLGALPLLAFGMLLQWIHLACLALLPEPIPAAQWTPMALSLLLIFTPATLLLGSVLQEGQRRDAIDLALRESEARFRSLLQDIPAVSVQAYAPDGTTRYWNKASEQLYGFSAEEALGRNLRDLIIPQEMREGVREAMEQMFRTRQAIPAGELLLLHKDGSRVPVFSSHAYVQARGRPAEMFCIDIDLSARVRAEAELRIAATAFESREGMLVTDPQQVILRANRAFTQSMGYTDAEAVGQTLALLQAGPDTATSFQLLQQALRSQGQWAGEIWSRRKNGEEFPQWVTINAVHDEAGGVSHYIATLVDITQRKAAEEQIRQLAFFDPLTHLPNRRLLMDRLQRALAASERNKRTGALLFVDLDHFKTLNDTQGHEKGDLLLQQVAQRLQTCVRDRDTVARLGGDEFLVVLEDLDAAAAHAAAHVKSVSEKIVAQLHQLYRLGNLDYNSTASVGIAMYSGQGTPAEELLKQADMAMYQAKAEGRDGLRFFDPAMQAVVNARAALEADLRQGLALGQFLLYYQPQVDAQGRVTGAEALLRWPHPTRGMVPPVHFIPLAEETGHILPLGRWVLQTACAQLVAWAQDPVLGRLVLAVNVSARQFRDPDFASGVLALLHSSGANPRRLKLELTESMLADNLDDMVEKMAALGAHGIRFALDDFGTGYSSLSYLKRLPLDELKIDQSFVRDVLVDPSDAAIVRTVVGLAHNLGLEVLAEGVETEAQKDFLARCHCHVYQGYLFSRPVPVAAFEAFVLGSAQPASVDEVKAA</sequence>
<dbReference type="SMART" id="SM00086">
    <property type="entry name" value="PAC"/>
    <property type="match status" value="2"/>
</dbReference>
<dbReference type="SMART" id="SM00267">
    <property type="entry name" value="GGDEF"/>
    <property type="match status" value="1"/>
</dbReference>
<evidence type="ECO:0000256" key="3">
    <source>
        <dbReference type="ARBA" id="ARBA00022692"/>
    </source>
</evidence>
<keyword evidence="12" id="KW-1185">Reference proteome</keyword>
<evidence type="ECO:0000313" key="12">
    <source>
        <dbReference type="Proteomes" id="UP001180487"/>
    </source>
</evidence>
<dbReference type="EMBL" id="JAVDXT010000001">
    <property type="protein sequence ID" value="MDR7376215.1"/>
    <property type="molecule type" value="Genomic_DNA"/>
</dbReference>
<dbReference type="CDD" id="cd01949">
    <property type="entry name" value="GGDEF"/>
    <property type="match status" value="1"/>
</dbReference>
<feature type="domain" description="GGDEF" evidence="10">
    <location>
        <begin position="477"/>
        <end position="615"/>
    </location>
</feature>
<dbReference type="InterPro" id="IPR001610">
    <property type="entry name" value="PAC"/>
</dbReference>
<feature type="transmembrane region" description="Helical" evidence="6">
    <location>
        <begin position="32"/>
        <end position="54"/>
    </location>
</feature>
<evidence type="ECO:0000259" key="8">
    <source>
        <dbReference type="PROSITE" id="PS50113"/>
    </source>
</evidence>
<comment type="subcellular location">
    <subcellularLocation>
        <location evidence="1">Cell membrane</location>
        <topology evidence="1">Multi-pass membrane protein</topology>
    </subcellularLocation>
</comment>
<dbReference type="SUPFAM" id="SSF55785">
    <property type="entry name" value="PYP-like sensor domain (PAS domain)"/>
    <property type="match status" value="2"/>
</dbReference>
<dbReference type="NCBIfam" id="TIGR00229">
    <property type="entry name" value="sensory_box"/>
    <property type="match status" value="2"/>
</dbReference>
<evidence type="ECO:0000259" key="9">
    <source>
        <dbReference type="PROSITE" id="PS50883"/>
    </source>
</evidence>
<keyword evidence="5 6" id="KW-0472">Membrane</keyword>
<dbReference type="Proteomes" id="UP001180487">
    <property type="component" value="Unassembled WGS sequence"/>
</dbReference>
<dbReference type="InterPro" id="IPR011620">
    <property type="entry name" value="Sig_transdc_His_kinase_LytS_TM"/>
</dbReference>
<comment type="caution">
    <text evidence="11">The sequence shown here is derived from an EMBL/GenBank/DDBJ whole genome shotgun (WGS) entry which is preliminary data.</text>
</comment>
<dbReference type="InterPro" id="IPR013655">
    <property type="entry name" value="PAS_fold_3"/>
</dbReference>
<keyword evidence="3 6" id="KW-0812">Transmembrane</keyword>
<dbReference type="SMART" id="SM00052">
    <property type="entry name" value="EAL"/>
    <property type="match status" value="1"/>
</dbReference>
<dbReference type="Gene3D" id="3.30.450.20">
    <property type="entry name" value="PAS domain"/>
    <property type="match status" value="2"/>
</dbReference>
<dbReference type="Pfam" id="PF08447">
    <property type="entry name" value="PAS_3"/>
    <property type="match status" value="1"/>
</dbReference>
<dbReference type="PROSITE" id="PS50887">
    <property type="entry name" value="GGDEF"/>
    <property type="match status" value="1"/>
</dbReference>
<dbReference type="SMART" id="SM00091">
    <property type="entry name" value="PAS"/>
    <property type="match status" value="2"/>
</dbReference>
<feature type="domain" description="PAC" evidence="8">
    <location>
        <begin position="393"/>
        <end position="445"/>
    </location>
</feature>
<reference evidence="11 12" key="1">
    <citation type="submission" date="2023-07" db="EMBL/GenBank/DDBJ databases">
        <title>Sorghum-associated microbial communities from plants grown in Nebraska, USA.</title>
        <authorList>
            <person name="Schachtman D."/>
        </authorList>
    </citation>
    <scope>NUCLEOTIDE SEQUENCE [LARGE SCALE GENOMIC DNA]</scope>
    <source>
        <strain evidence="11 12">BE313</strain>
    </source>
</reference>
<dbReference type="PROSITE" id="PS50113">
    <property type="entry name" value="PAC"/>
    <property type="match status" value="1"/>
</dbReference>
<evidence type="ECO:0000313" key="11">
    <source>
        <dbReference type="EMBL" id="MDR7376215.1"/>
    </source>
</evidence>
<dbReference type="Pfam" id="PF00990">
    <property type="entry name" value="GGDEF"/>
    <property type="match status" value="1"/>
</dbReference>
<dbReference type="PROSITE" id="PS50883">
    <property type="entry name" value="EAL"/>
    <property type="match status" value="1"/>
</dbReference>
<dbReference type="NCBIfam" id="TIGR00254">
    <property type="entry name" value="GGDEF"/>
    <property type="match status" value="1"/>
</dbReference>
<dbReference type="Pfam" id="PF13426">
    <property type="entry name" value="PAS_9"/>
    <property type="match status" value="1"/>
</dbReference>
<feature type="domain" description="EAL" evidence="9">
    <location>
        <begin position="624"/>
        <end position="878"/>
    </location>
</feature>
<dbReference type="InterPro" id="IPR000700">
    <property type="entry name" value="PAS-assoc_C"/>
</dbReference>
<dbReference type="InterPro" id="IPR035919">
    <property type="entry name" value="EAL_sf"/>
</dbReference>
<feature type="transmembrane region" description="Helical" evidence="6">
    <location>
        <begin position="99"/>
        <end position="116"/>
    </location>
</feature>
<dbReference type="InterPro" id="IPR052155">
    <property type="entry name" value="Biofilm_reg_signaling"/>
</dbReference>
<dbReference type="SUPFAM" id="SSF55073">
    <property type="entry name" value="Nucleotide cyclase"/>
    <property type="match status" value="1"/>
</dbReference>
<keyword evidence="2" id="KW-1003">Cell membrane</keyword>
<dbReference type="InterPro" id="IPR001633">
    <property type="entry name" value="EAL_dom"/>
</dbReference>
<evidence type="ECO:0000256" key="2">
    <source>
        <dbReference type="ARBA" id="ARBA00022475"/>
    </source>
</evidence>
<feature type="domain" description="PAS" evidence="7">
    <location>
        <begin position="197"/>
        <end position="269"/>
    </location>
</feature>
<dbReference type="InterPro" id="IPR035965">
    <property type="entry name" value="PAS-like_dom_sf"/>
</dbReference>